<protein>
    <submittedName>
        <fullName evidence="1">Uncharacterized protein</fullName>
    </submittedName>
</protein>
<dbReference type="RefSeq" id="WP_258041246.1">
    <property type="nucleotide sequence ID" value="NZ_JAINZM010000055.1"/>
</dbReference>
<sequence>MREPSLKPDTNTLCYSDIAGKNKEHGYYLNVGGSYGTDSSAT</sequence>
<keyword evidence="2" id="KW-1185">Reference proteome</keyword>
<reference evidence="1 2" key="1">
    <citation type="submission" date="2023-11" db="EMBL/GenBank/DDBJ databases">
        <title>Pseudomonas fragariae, a Novel Bacterial Species Causing Leaf Spots on Strawberry (Fragaria x ananassa).</title>
        <authorList>
            <person name="Marin M.V."/>
            <person name="Carvalho R."/>
            <person name="Paret M.L."/>
            <person name="Jones J.B."/>
            <person name="Peres N.A."/>
        </authorList>
    </citation>
    <scope>NUCLEOTIDE SEQUENCE [LARGE SCALE GENOMIC DNA]</scope>
    <source>
        <strain evidence="1 2">19</strain>
    </source>
</reference>
<evidence type="ECO:0000313" key="1">
    <source>
        <dbReference type="EMBL" id="MDX9589239.1"/>
    </source>
</evidence>
<organism evidence="1 2">
    <name type="scientific">Pseudomonas fragariae</name>
    <name type="common">ex Marin et al. 2024</name>
    <dbReference type="NCBI Taxonomy" id="3080056"/>
    <lineage>
        <taxon>Bacteria</taxon>
        <taxon>Pseudomonadati</taxon>
        <taxon>Pseudomonadota</taxon>
        <taxon>Gammaproteobacteria</taxon>
        <taxon>Pseudomonadales</taxon>
        <taxon>Pseudomonadaceae</taxon>
        <taxon>Pseudomonas</taxon>
    </lineage>
</organism>
<name>A0ABU5BDA7_9PSED</name>
<evidence type="ECO:0000313" key="2">
    <source>
        <dbReference type="Proteomes" id="UP001274111"/>
    </source>
</evidence>
<dbReference type="Proteomes" id="UP001274111">
    <property type="component" value="Unassembled WGS sequence"/>
</dbReference>
<accession>A0ABU5BDA7</accession>
<comment type="caution">
    <text evidence="1">The sequence shown here is derived from an EMBL/GenBank/DDBJ whole genome shotgun (WGS) entry which is preliminary data.</text>
</comment>
<proteinExistence type="predicted"/>
<gene>
    <name evidence="1" type="ORF">SLT84_26595</name>
</gene>
<dbReference type="EMBL" id="JAXCEY010000057">
    <property type="protein sequence ID" value="MDX9589239.1"/>
    <property type="molecule type" value="Genomic_DNA"/>
</dbReference>